<dbReference type="GO" id="GO:0048472">
    <property type="term" value="F:threonine-phosphate decarboxylase activity"/>
    <property type="evidence" value="ECO:0007669"/>
    <property type="project" value="InterPro"/>
</dbReference>
<name>A0A8J3FLU4_9ACTN</name>
<evidence type="ECO:0000256" key="3">
    <source>
        <dbReference type="ARBA" id="ARBA00006263"/>
    </source>
</evidence>
<dbReference type="NCBIfam" id="NF002276">
    <property type="entry name" value="PRK01209.1-4"/>
    <property type="match status" value="1"/>
</dbReference>
<evidence type="ECO:0000256" key="1">
    <source>
        <dbReference type="ARBA" id="ARBA00004651"/>
    </source>
</evidence>
<dbReference type="HAMAP" id="MF_00024">
    <property type="entry name" value="CobD_CbiB"/>
    <property type="match status" value="1"/>
</dbReference>
<keyword evidence="8 9" id="KW-0472">Membrane</keyword>
<evidence type="ECO:0000256" key="6">
    <source>
        <dbReference type="ARBA" id="ARBA00022692"/>
    </source>
</evidence>
<dbReference type="EMBL" id="BMQC01000014">
    <property type="protein sequence ID" value="GGK38405.1"/>
    <property type="molecule type" value="Genomic_DNA"/>
</dbReference>
<evidence type="ECO:0000256" key="8">
    <source>
        <dbReference type="ARBA" id="ARBA00023136"/>
    </source>
</evidence>
<dbReference type="Proteomes" id="UP000662200">
    <property type="component" value="Unassembled WGS sequence"/>
</dbReference>
<dbReference type="Pfam" id="PF03186">
    <property type="entry name" value="CobD_Cbib"/>
    <property type="match status" value="1"/>
</dbReference>
<dbReference type="PANTHER" id="PTHR34308:SF1">
    <property type="entry name" value="COBALAMIN BIOSYNTHESIS PROTEIN CBIB"/>
    <property type="match status" value="1"/>
</dbReference>
<organism evidence="11 12">
    <name type="scientific">Pilimelia terevasa</name>
    <dbReference type="NCBI Taxonomy" id="53372"/>
    <lineage>
        <taxon>Bacteria</taxon>
        <taxon>Bacillati</taxon>
        <taxon>Actinomycetota</taxon>
        <taxon>Actinomycetes</taxon>
        <taxon>Micromonosporales</taxon>
        <taxon>Micromonosporaceae</taxon>
        <taxon>Pilimelia</taxon>
    </lineage>
</organism>
<dbReference type="AlphaFoldDB" id="A0A8J3FLU4"/>
<evidence type="ECO:0000256" key="9">
    <source>
        <dbReference type="HAMAP-Rule" id="MF_00024"/>
    </source>
</evidence>
<reference evidence="11" key="1">
    <citation type="journal article" date="2014" name="Int. J. Syst. Evol. Microbiol.">
        <title>Complete genome sequence of Corynebacterium casei LMG S-19264T (=DSM 44701T), isolated from a smear-ripened cheese.</title>
        <authorList>
            <consortium name="US DOE Joint Genome Institute (JGI-PGF)"/>
            <person name="Walter F."/>
            <person name="Albersmeier A."/>
            <person name="Kalinowski J."/>
            <person name="Ruckert C."/>
        </authorList>
    </citation>
    <scope>NUCLEOTIDE SEQUENCE</scope>
    <source>
        <strain evidence="11">JCM 3091</strain>
    </source>
</reference>
<dbReference type="GO" id="GO:0005886">
    <property type="term" value="C:plasma membrane"/>
    <property type="evidence" value="ECO:0007669"/>
    <property type="project" value="UniProtKB-SubCell"/>
</dbReference>
<keyword evidence="6 9" id="KW-0812">Transmembrane</keyword>
<evidence type="ECO:0000256" key="4">
    <source>
        <dbReference type="ARBA" id="ARBA00022475"/>
    </source>
</evidence>
<keyword evidence="7 9" id="KW-1133">Transmembrane helix</keyword>
<reference evidence="11" key="2">
    <citation type="submission" date="2020-09" db="EMBL/GenBank/DDBJ databases">
        <authorList>
            <person name="Sun Q."/>
            <person name="Ohkuma M."/>
        </authorList>
    </citation>
    <scope>NUCLEOTIDE SEQUENCE</scope>
    <source>
        <strain evidence="11">JCM 3091</strain>
    </source>
</reference>
<keyword evidence="12" id="KW-1185">Reference proteome</keyword>
<dbReference type="UniPathway" id="UPA00148"/>
<evidence type="ECO:0000313" key="12">
    <source>
        <dbReference type="Proteomes" id="UP000662200"/>
    </source>
</evidence>
<feature type="transmembrane region" description="Helical" evidence="9">
    <location>
        <begin position="305"/>
        <end position="328"/>
    </location>
</feature>
<comment type="caution">
    <text evidence="11">The sequence shown here is derived from an EMBL/GenBank/DDBJ whole genome shotgun (WGS) entry which is preliminary data.</text>
</comment>
<feature type="transmembrane region" description="Helical" evidence="9">
    <location>
        <begin position="60"/>
        <end position="80"/>
    </location>
</feature>
<keyword evidence="4 9" id="KW-1003">Cell membrane</keyword>
<comment type="caution">
    <text evidence="9">Lacks conserved residue(s) required for the propagation of feature annotation.</text>
</comment>
<gene>
    <name evidence="9" type="primary">cobD</name>
    <name evidence="11" type="ORF">GCM10010124_34070</name>
</gene>
<protein>
    <recommendedName>
        <fullName evidence="9">Cobalamin biosynthesis protein CobD</fullName>
    </recommendedName>
</protein>
<feature type="compositionally biased region" description="Basic residues" evidence="10">
    <location>
        <begin position="356"/>
        <end position="367"/>
    </location>
</feature>
<comment type="pathway">
    <text evidence="2 9">Cofactor biosynthesis; adenosylcobalamin biosynthesis.</text>
</comment>
<dbReference type="PANTHER" id="PTHR34308">
    <property type="entry name" value="COBALAMIN BIOSYNTHESIS PROTEIN CBIB"/>
    <property type="match status" value="1"/>
</dbReference>
<comment type="similarity">
    <text evidence="3 9">Belongs to the CobD/CbiB family.</text>
</comment>
<accession>A0A8J3FLU4</accession>
<dbReference type="GO" id="GO:0015420">
    <property type="term" value="F:ABC-type vitamin B12 transporter activity"/>
    <property type="evidence" value="ECO:0007669"/>
    <property type="project" value="UniProtKB-UniRule"/>
</dbReference>
<evidence type="ECO:0000256" key="7">
    <source>
        <dbReference type="ARBA" id="ARBA00022989"/>
    </source>
</evidence>
<evidence type="ECO:0000256" key="5">
    <source>
        <dbReference type="ARBA" id="ARBA00022573"/>
    </source>
</evidence>
<dbReference type="GO" id="GO:0009236">
    <property type="term" value="P:cobalamin biosynthetic process"/>
    <property type="evidence" value="ECO:0007669"/>
    <property type="project" value="UniProtKB-UniRule"/>
</dbReference>
<keyword evidence="5 9" id="KW-0169">Cobalamin biosynthesis</keyword>
<dbReference type="RefSeq" id="WP_189115339.1">
    <property type="nucleotide sequence ID" value="NZ_BMQC01000014.1"/>
</dbReference>
<evidence type="ECO:0000256" key="2">
    <source>
        <dbReference type="ARBA" id="ARBA00004953"/>
    </source>
</evidence>
<comment type="subcellular location">
    <subcellularLocation>
        <location evidence="1 9">Cell membrane</location>
        <topology evidence="1 9">Multi-pass membrane protein</topology>
    </subcellularLocation>
</comment>
<feature type="transmembrane region" description="Helical" evidence="9">
    <location>
        <begin position="12"/>
        <end position="31"/>
    </location>
</feature>
<evidence type="ECO:0000256" key="10">
    <source>
        <dbReference type="SAM" id="MobiDB-lite"/>
    </source>
</evidence>
<feature type="region of interest" description="Disordered" evidence="10">
    <location>
        <begin position="330"/>
        <end position="367"/>
    </location>
</feature>
<comment type="function">
    <text evidence="9">Converts cobyric acid to cobinamide by the addition of aminopropanol on the F carboxylic group.</text>
</comment>
<sequence>MTREYRPSSPWAAFVAQAGGLVAGFALDAAYGDPRRGHPVAGFGRFAAFLERATYRPGRGAGAVFAGLAVAAPVLVGVAVQRATRRRPVLRGVAVAAGTWAVLGGRTLRREATVMADALDAGDLDRARARLGHLCGRDPAALDAAGLARATVESVAENTSDAVVAPLCWGAVAGLPGLLGYRAVNTLDAMVGHRSPRYARFGTPAARLDDLANLAASRLTGLLIVAVAPLAGADRAQAWRVFRRDRADHPSPNAGQCEAAMAGALGVRLGGRNAYAGRTETRPLLGDGPAPGADAARRAARLSGLVGLAGVLCAVAAVGAGGALARILGRRGRPAGVGPPDRTGGRAAPPEEVPASRRRAVAAGRQR</sequence>
<dbReference type="InterPro" id="IPR004485">
    <property type="entry name" value="Cobalamin_biosynth_CobD/CbiB"/>
</dbReference>
<dbReference type="NCBIfam" id="TIGR00380">
    <property type="entry name" value="cobal_cbiB"/>
    <property type="match status" value="1"/>
</dbReference>
<proteinExistence type="inferred from homology"/>
<evidence type="ECO:0000313" key="11">
    <source>
        <dbReference type="EMBL" id="GGK38405.1"/>
    </source>
</evidence>